<evidence type="ECO:0000313" key="2">
    <source>
        <dbReference type="EnsemblMetazoa" id="GAUT009977-PA"/>
    </source>
</evidence>
<dbReference type="AlphaFoldDB" id="A0A1A9UN12"/>
<keyword evidence="3" id="KW-1185">Reference proteome</keyword>
<dbReference type="STRING" id="7395.A0A1A9UN12"/>
<reference evidence="2" key="1">
    <citation type="submission" date="2020-05" db="UniProtKB">
        <authorList>
            <consortium name="EnsemblMetazoa"/>
        </authorList>
    </citation>
    <scope>IDENTIFICATION</scope>
    <source>
        <strain evidence="2">TTRI</strain>
    </source>
</reference>
<feature type="chain" id="PRO_5008398661" evidence="1">
    <location>
        <begin position="22"/>
        <end position="93"/>
    </location>
</feature>
<evidence type="ECO:0000256" key="1">
    <source>
        <dbReference type="SAM" id="SignalP"/>
    </source>
</evidence>
<accession>A0A1A9UN12</accession>
<organism evidence="2 3">
    <name type="scientific">Glossina austeni</name>
    <name type="common">Savannah tsetse fly</name>
    <dbReference type="NCBI Taxonomy" id="7395"/>
    <lineage>
        <taxon>Eukaryota</taxon>
        <taxon>Metazoa</taxon>
        <taxon>Ecdysozoa</taxon>
        <taxon>Arthropoda</taxon>
        <taxon>Hexapoda</taxon>
        <taxon>Insecta</taxon>
        <taxon>Pterygota</taxon>
        <taxon>Neoptera</taxon>
        <taxon>Endopterygota</taxon>
        <taxon>Diptera</taxon>
        <taxon>Brachycera</taxon>
        <taxon>Muscomorpha</taxon>
        <taxon>Hippoboscoidea</taxon>
        <taxon>Glossinidae</taxon>
        <taxon>Glossina</taxon>
    </lineage>
</organism>
<name>A0A1A9UN12_GLOAU</name>
<dbReference type="VEuPathDB" id="VectorBase:GAUT009977"/>
<protein>
    <submittedName>
        <fullName evidence="2">Uncharacterized protein</fullName>
    </submittedName>
</protein>
<sequence>MLLFFAVLLIILILLLRKVNENYFVLALCKRIKCVDGKPLEEKVCVIPGKIIFGNNFDVLNATPEEKWHLRRKMLTPACFHFNILQTFNEIFK</sequence>
<proteinExistence type="predicted"/>
<evidence type="ECO:0000313" key="3">
    <source>
        <dbReference type="Proteomes" id="UP000078200"/>
    </source>
</evidence>
<feature type="signal peptide" evidence="1">
    <location>
        <begin position="1"/>
        <end position="21"/>
    </location>
</feature>
<dbReference type="EnsemblMetazoa" id="GAUT009977-RA">
    <property type="protein sequence ID" value="GAUT009977-PA"/>
    <property type="gene ID" value="GAUT009977"/>
</dbReference>
<keyword evidence="1" id="KW-0732">Signal</keyword>
<dbReference type="Proteomes" id="UP000078200">
    <property type="component" value="Unassembled WGS sequence"/>
</dbReference>